<keyword evidence="2" id="KW-0238">DNA-binding</keyword>
<dbReference type="PANTHER" id="PTHR30461:SF23">
    <property type="entry name" value="DNA RECOMBINASE-RELATED"/>
    <property type="match status" value="1"/>
</dbReference>
<dbReference type="InterPro" id="IPR006118">
    <property type="entry name" value="Recombinase_CS"/>
</dbReference>
<dbReference type="Pfam" id="PF13408">
    <property type="entry name" value="Zn_ribbon_recom"/>
    <property type="match status" value="1"/>
</dbReference>
<dbReference type="InterPro" id="IPR011109">
    <property type="entry name" value="DNA_bind_recombinase_dom"/>
</dbReference>
<sequence>MSVTIKAEQGEPVTGTRAALYLRVSTGRQAEADLSIPDQRRQALAYCASRGWDVAIEFTEPGASGMDDRRPELQRLLEMATTDAPPFEVVVVHSFSRFARDHFALEYHVRSLRKAGVKLVSITQDLGDDPMSVMVRQVFALFDEYQSKENAKHTLRAMQENARQGFWNGSKAPYGYAVVAAEQRGAKTKKRLAIDPIEAEVVRLMFRLFREGDGTSGPMGVKAVTCWLNERGYRTRVGARWGIGPLHQILIRETYKGMHHFNRKVWKTKEAKPEADQIRVAVDPIIDEATFDGVQAMLRAKNPKVTPPRVVTGPILLTGLATCASCNGGMTLRTGKSGRYRYYTCATAAQQGKSACPGRSIPMDKLDTLVTERIADQLLTPERIGRLLGGLMDRQAAKSDDHASRLTQLKAKIADAQSRLGRFYAAIESGVADPGDHTLKERITAVKTERDLAQIAFDRAVAETNPRARITDEKIAAFVEVMRSNVLTGDTSFRRAYIRSVIDQVEVDDAEIRIHGRRSVLERLVMGGGADPAGVPSFVRKWRTRHDSNVWPPPSEGGALSS</sequence>
<feature type="domain" description="Recombinase" evidence="7">
    <location>
        <begin position="173"/>
        <end position="304"/>
    </location>
</feature>
<dbReference type="PROSITE" id="PS51736">
    <property type="entry name" value="RECOMBINASES_3"/>
    <property type="match status" value="1"/>
</dbReference>
<evidence type="ECO:0000256" key="1">
    <source>
        <dbReference type="ARBA" id="ARBA00022908"/>
    </source>
</evidence>
<dbReference type="PROSITE" id="PS00397">
    <property type="entry name" value="RECOMBINASES_1"/>
    <property type="match status" value="1"/>
</dbReference>
<evidence type="ECO:0000256" key="4">
    <source>
        <dbReference type="PIRSR" id="PIRSR606118-50"/>
    </source>
</evidence>
<dbReference type="Gene3D" id="3.90.1750.20">
    <property type="entry name" value="Putative Large Serine Recombinase, Chain B, Domain 2"/>
    <property type="match status" value="1"/>
</dbReference>
<dbReference type="Gene3D" id="3.40.50.1390">
    <property type="entry name" value="Resolvase, N-terminal catalytic domain"/>
    <property type="match status" value="1"/>
</dbReference>
<dbReference type="SMART" id="SM00857">
    <property type="entry name" value="Resolvase"/>
    <property type="match status" value="1"/>
</dbReference>
<dbReference type="InterPro" id="IPR036162">
    <property type="entry name" value="Resolvase-like_N_sf"/>
</dbReference>
<accession>A0A4U8Z5S7</accession>
<keyword evidence="3" id="KW-0233">DNA recombination</keyword>
<dbReference type="GO" id="GO:0003677">
    <property type="term" value="F:DNA binding"/>
    <property type="evidence" value="ECO:0007669"/>
    <property type="project" value="UniProtKB-KW"/>
</dbReference>
<dbReference type="CDD" id="cd00338">
    <property type="entry name" value="Ser_Recombinase"/>
    <property type="match status" value="1"/>
</dbReference>
<dbReference type="Pfam" id="PF07508">
    <property type="entry name" value="Recombinase"/>
    <property type="match status" value="1"/>
</dbReference>
<evidence type="ECO:0000259" key="6">
    <source>
        <dbReference type="PROSITE" id="PS51736"/>
    </source>
</evidence>
<dbReference type="SUPFAM" id="SSF53041">
    <property type="entry name" value="Resolvase-like"/>
    <property type="match status" value="1"/>
</dbReference>
<keyword evidence="1" id="KW-0229">DNA integration</keyword>
<evidence type="ECO:0000313" key="9">
    <source>
        <dbReference type="Proteomes" id="UP000294360"/>
    </source>
</evidence>
<feature type="domain" description="Resolvase/invertase-type recombinase catalytic" evidence="6">
    <location>
        <begin position="17"/>
        <end position="165"/>
    </location>
</feature>
<reference evidence="8 9" key="1">
    <citation type="submission" date="2019-03" db="EMBL/GenBank/DDBJ databases">
        <authorList>
            <person name="Kox A.R. M."/>
        </authorList>
    </citation>
    <scope>NUCLEOTIDE SEQUENCE [LARGE SCALE GENOMIC DNA]</scope>
    <source>
        <strain evidence="8">MTUNDRAET4 annotated genome</strain>
    </source>
</reference>
<dbReference type="KEGG" id="mtun:MTUNDRAET4_4056"/>
<organism evidence="8 9">
    <name type="scientific">Methylocella tundrae</name>
    <dbReference type="NCBI Taxonomy" id="227605"/>
    <lineage>
        <taxon>Bacteria</taxon>
        <taxon>Pseudomonadati</taxon>
        <taxon>Pseudomonadota</taxon>
        <taxon>Alphaproteobacteria</taxon>
        <taxon>Hyphomicrobiales</taxon>
        <taxon>Beijerinckiaceae</taxon>
        <taxon>Methylocella</taxon>
    </lineage>
</organism>
<dbReference type="Pfam" id="PF00239">
    <property type="entry name" value="Resolvase"/>
    <property type="match status" value="1"/>
</dbReference>
<dbReference type="AlphaFoldDB" id="A0A4U8Z5S7"/>
<dbReference type="InterPro" id="IPR006119">
    <property type="entry name" value="Resolv_N"/>
</dbReference>
<gene>
    <name evidence="8" type="ORF">MTUNDRAET4_4056</name>
</gene>
<evidence type="ECO:0000256" key="5">
    <source>
        <dbReference type="PROSITE-ProRule" id="PRU10137"/>
    </source>
</evidence>
<dbReference type="EMBL" id="LR536450">
    <property type="protein sequence ID" value="VFU10937.1"/>
    <property type="molecule type" value="Genomic_DNA"/>
</dbReference>
<name>A0A4U8Z5S7_METTU</name>
<evidence type="ECO:0000313" key="8">
    <source>
        <dbReference type="EMBL" id="VFU10937.1"/>
    </source>
</evidence>
<protein>
    <submittedName>
        <fullName evidence="8">Resolvase domain protein</fullName>
    </submittedName>
</protein>
<dbReference type="InterPro" id="IPR050639">
    <property type="entry name" value="SSR_resolvase"/>
</dbReference>
<dbReference type="PROSITE" id="PS51737">
    <property type="entry name" value="RECOMBINASE_DNA_BIND"/>
    <property type="match status" value="1"/>
</dbReference>
<dbReference type="GO" id="GO:0015074">
    <property type="term" value="P:DNA integration"/>
    <property type="evidence" value="ECO:0007669"/>
    <property type="project" value="UniProtKB-KW"/>
</dbReference>
<evidence type="ECO:0000256" key="3">
    <source>
        <dbReference type="ARBA" id="ARBA00023172"/>
    </source>
</evidence>
<feature type="active site" description="O-(5'-phospho-DNA)-serine intermediate" evidence="4 5">
    <location>
        <position position="25"/>
    </location>
</feature>
<dbReference type="InterPro" id="IPR025827">
    <property type="entry name" value="Zn_ribbon_recom_dom"/>
</dbReference>
<dbReference type="Proteomes" id="UP000294360">
    <property type="component" value="Chromosome"/>
</dbReference>
<dbReference type="GO" id="GO:0000150">
    <property type="term" value="F:DNA strand exchange activity"/>
    <property type="evidence" value="ECO:0007669"/>
    <property type="project" value="InterPro"/>
</dbReference>
<proteinExistence type="predicted"/>
<dbReference type="InterPro" id="IPR038109">
    <property type="entry name" value="DNA_bind_recomb_sf"/>
</dbReference>
<dbReference type="PANTHER" id="PTHR30461">
    <property type="entry name" value="DNA-INVERTASE FROM LAMBDOID PROPHAGE"/>
    <property type="match status" value="1"/>
</dbReference>
<evidence type="ECO:0000259" key="7">
    <source>
        <dbReference type="PROSITE" id="PS51737"/>
    </source>
</evidence>
<evidence type="ECO:0000256" key="2">
    <source>
        <dbReference type="ARBA" id="ARBA00023125"/>
    </source>
</evidence>